<protein>
    <submittedName>
        <fullName evidence="1">Uncharacterized protein</fullName>
    </submittedName>
</protein>
<evidence type="ECO:0000313" key="2">
    <source>
        <dbReference type="Proteomes" id="UP000186594"/>
    </source>
</evidence>
<keyword evidence="2" id="KW-1185">Reference proteome</keyword>
<evidence type="ECO:0000313" key="1">
    <source>
        <dbReference type="EMBL" id="OLL25474.1"/>
    </source>
</evidence>
<reference evidence="1 2" key="1">
    <citation type="submission" date="2016-04" db="EMBL/GenBank/DDBJ databases">
        <title>Evolutionary innovation and constraint leading to complex multicellularity in the Ascomycota.</title>
        <authorList>
            <person name="Cisse O."/>
            <person name="Nguyen A."/>
            <person name="Hewitt D.A."/>
            <person name="Jedd G."/>
            <person name="Stajich J.E."/>
        </authorList>
    </citation>
    <scope>NUCLEOTIDE SEQUENCE [LARGE SCALE GENOMIC DNA]</scope>
    <source>
        <strain evidence="1 2">DAH-3</strain>
    </source>
</reference>
<gene>
    <name evidence="1" type="ORF">NEOLI_001175</name>
</gene>
<comment type="caution">
    <text evidence="1">The sequence shown here is derived from an EMBL/GenBank/DDBJ whole genome shotgun (WGS) entry which is preliminary data.</text>
</comment>
<dbReference type="EMBL" id="LXFE01000400">
    <property type="protein sequence ID" value="OLL25474.1"/>
    <property type="molecule type" value="Genomic_DNA"/>
</dbReference>
<organism evidence="1 2">
    <name type="scientific">Neolecta irregularis (strain DAH-3)</name>
    <dbReference type="NCBI Taxonomy" id="1198029"/>
    <lineage>
        <taxon>Eukaryota</taxon>
        <taxon>Fungi</taxon>
        <taxon>Dikarya</taxon>
        <taxon>Ascomycota</taxon>
        <taxon>Taphrinomycotina</taxon>
        <taxon>Neolectales</taxon>
        <taxon>Neolectaceae</taxon>
        <taxon>Neolecta</taxon>
    </lineage>
</organism>
<dbReference type="OMA" id="REDCEWI"/>
<proteinExistence type="predicted"/>
<sequence>MSSSPKHRDDATPLLQPLPPFDLDALESKWQESMRQVCLDETALLSEFKQLCIDIELWAKSRIEKESLEMIGKVREDCEWIESTQETMEQTRKNVVSTLDALKNALKVLVQP</sequence>
<dbReference type="AlphaFoldDB" id="A0A1U7LS53"/>
<accession>A0A1U7LS53</accession>
<name>A0A1U7LS53_NEOID</name>
<dbReference type="Proteomes" id="UP000186594">
    <property type="component" value="Unassembled WGS sequence"/>
</dbReference>